<feature type="transmembrane region" description="Helical" evidence="1">
    <location>
        <begin position="410"/>
        <end position="429"/>
    </location>
</feature>
<reference evidence="3" key="1">
    <citation type="journal article" date="2017" name="Proc. Natl. Acad. Sci. U.S.A.">
        <title>Simulation of Deepwater Horizon oil plume reveals substrate specialization within a complex community of hydrocarbon-degraders.</title>
        <authorList>
            <person name="Hu P."/>
            <person name="Dubinsky E.A."/>
            <person name="Probst A.J."/>
            <person name="Wang J."/>
            <person name="Sieber C.M.K."/>
            <person name="Tom L.M."/>
            <person name="Gardinali P."/>
            <person name="Banfield J.F."/>
            <person name="Atlas R.M."/>
            <person name="Andersen G.L."/>
        </authorList>
    </citation>
    <scope>NUCLEOTIDE SEQUENCE [LARGE SCALE GENOMIC DNA]</scope>
</reference>
<dbReference type="Proteomes" id="UP000196531">
    <property type="component" value="Unassembled WGS sequence"/>
</dbReference>
<proteinExistence type="predicted"/>
<feature type="transmembrane region" description="Helical" evidence="1">
    <location>
        <begin position="144"/>
        <end position="161"/>
    </location>
</feature>
<feature type="transmembrane region" description="Helical" evidence="1">
    <location>
        <begin position="332"/>
        <end position="351"/>
    </location>
</feature>
<feature type="transmembrane region" description="Helical" evidence="1">
    <location>
        <begin position="168"/>
        <end position="184"/>
    </location>
</feature>
<evidence type="ECO:0000256" key="1">
    <source>
        <dbReference type="SAM" id="Phobius"/>
    </source>
</evidence>
<evidence type="ECO:0000313" key="3">
    <source>
        <dbReference type="Proteomes" id="UP000196531"/>
    </source>
</evidence>
<keyword evidence="1" id="KW-0812">Transmembrane</keyword>
<feature type="transmembrane region" description="Helical" evidence="1">
    <location>
        <begin position="190"/>
        <end position="207"/>
    </location>
</feature>
<keyword evidence="1" id="KW-0472">Membrane</keyword>
<sequence length="591" mass="68401">MFTDPFEYINSCSKRTLSCLLLICIFIYMGIYNVTIGVEPLLNDDAPQTLINKTPNLIIQERFSLIQGRIKVTDCKSCFAPDSYINLKGDQVDGLHISDNQPIYYYSYNGQKIPLYKFRRMSAIPSNIYKLLTFVVNPSLAKNIYNQFISILVLIFLFLGVRKKIDTFTAFSTVFLCSISPIFISSYTSYFSEQLFALLFWMIFYLIQSEKKVLRATVCGLFVFGLMVKLNFLVVSIPLFMIFKKDFYKNKGIVVATAILSLIYIGLLLQTNGASSEIIERTGEGYGKPFSHWVLLLQELIAMVGSPIVFLNDQLNLFDLTGSYYNKLNFSTLKRVGSIAIFPLAFLLINLKEKKGRVFIGAFFIWAVLAFLASHNDLTYTTRISEIYSILCLLFSMALILFLKNKTKLSYVVIAAFIVFQFYNLNHWMNIYRTVGPESSQKMSLYEDIAKYLVDNKIERPILMHDEREWGYLEFLSKEKILPIYTYNLDTRIPLEDIFSIDNEGYLLLYYPKKEIFYRRYGTSIISKETNESVLKAAQKSHSKVSFIKTFKSSDEVIYKLIYFKNALEFEELSAEENTKLLEIPHPSFYR</sequence>
<protein>
    <submittedName>
        <fullName evidence="2">Uncharacterized protein</fullName>
    </submittedName>
</protein>
<organism evidence="2 3">
    <name type="scientific">Halobacteriovorax marinus</name>
    <dbReference type="NCBI Taxonomy" id="97084"/>
    <lineage>
        <taxon>Bacteria</taxon>
        <taxon>Pseudomonadati</taxon>
        <taxon>Bdellovibrionota</taxon>
        <taxon>Bacteriovoracia</taxon>
        <taxon>Bacteriovoracales</taxon>
        <taxon>Halobacteriovoraceae</taxon>
        <taxon>Halobacteriovorax</taxon>
    </lineage>
</organism>
<feature type="transmembrane region" description="Helical" evidence="1">
    <location>
        <begin position="219"/>
        <end position="240"/>
    </location>
</feature>
<accession>A0A1Y5F2Q8</accession>
<feature type="transmembrane region" description="Helical" evidence="1">
    <location>
        <begin position="358"/>
        <end position="375"/>
    </location>
</feature>
<keyword evidence="1" id="KW-1133">Transmembrane helix</keyword>
<feature type="transmembrane region" description="Helical" evidence="1">
    <location>
        <begin position="290"/>
        <end position="312"/>
    </location>
</feature>
<dbReference type="AlphaFoldDB" id="A0A1Y5F2Q8"/>
<gene>
    <name evidence="2" type="ORF">A9Q84_19175</name>
</gene>
<feature type="transmembrane region" description="Helical" evidence="1">
    <location>
        <begin position="252"/>
        <end position="269"/>
    </location>
</feature>
<evidence type="ECO:0000313" key="2">
    <source>
        <dbReference type="EMBL" id="OUR93592.1"/>
    </source>
</evidence>
<feature type="transmembrane region" description="Helical" evidence="1">
    <location>
        <begin position="20"/>
        <end position="38"/>
    </location>
</feature>
<feature type="transmembrane region" description="Helical" evidence="1">
    <location>
        <begin position="387"/>
        <end position="403"/>
    </location>
</feature>
<dbReference type="EMBL" id="MAAO01000015">
    <property type="protein sequence ID" value="OUR93592.1"/>
    <property type="molecule type" value="Genomic_DNA"/>
</dbReference>
<comment type="caution">
    <text evidence="2">The sequence shown here is derived from an EMBL/GenBank/DDBJ whole genome shotgun (WGS) entry which is preliminary data.</text>
</comment>
<name>A0A1Y5F2Q8_9BACT</name>